<sequence length="446" mass="49244">MFHHQQQLLATLSTRCFLQTTVNDCSSTVGQFLDTVRTPRCKCTLFTTDPGFTVDLDLSPHLTIAVDGTENPFRVHVLPLAYQHTGVLHAVLGLSACHLHLSSSGAARVEMATALQHRVAALNILALLLGKEEVHGLTAAEDEAVLAIVLLLVLHDVSLLIQPSSTCWSPSLRYLVANGFVDDHICELGISSHAIHLTGVSFLCGRVASSSAASKRSKATMFFLSALSWLDVVRGFSGAEKLTYPEDVRRCILDTMSPHAGLHILVGCPPAIFYRIGLVIAAAKRHLEGSLSVAEFQTILGDAEAFLRAIDLEAIEYPTEHPEWKQLAEAYRHACLLRTMRWPDTFSIPCEDGRIRASVTAIFDCCANVSMGSSFYKRLLFPLFLAASDTSISYETHYASLCIDEIRRSTGFRHAAMMEVLEGVWEERKRKTQGWTNVPWMEFVSQ</sequence>
<dbReference type="VEuPathDB" id="FungiDB:CH63R_00009"/>
<dbReference type="InterPro" id="IPR021858">
    <property type="entry name" value="Fun_TF"/>
</dbReference>
<comment type="subcellular location">
    <subcellularLocation>
        <location evidence="1">Nucleus</location>
    </subcellularLocation>
</comment>
<dbReference type="GO" id="GO:0045944">
    <property type="term" value="P:positive regulation of transcription by RNA polymerase II"/>
    <property type="evidence" value="ECO:0007669"/>
    <property type="project" value="TreeGrafter"/>
</dbReference>
<keyword evidence="4" id="KW-1185">Reference proteome</keyword>
<evidence type="ECO:0000313" key="3">
    <source>
        <dbReference type="EMBL" id="OBR14829.1"/>
    </source>
</evidence>
<dbReference type="GO" id="GO:0000976">
    <property type="term" value="F:transcription cis-regulatory region binding"/>
    <property type="evidence" value="ECO:0007669"/>
    <property type="project" value="TreeGrafter"/>
</dbReference>
<protein>
    <submittedName>
        <fullName evidence="3">C6 zinc finger protein</fullName>
    </submittedName>
</protein>
<dbReference type="GO" id="GO:0003700">
    <property type="term" value="F:DNA-binding transcription factor activity"/>
    <property type="evidence" value="ECO:0007669"/>
    <property type="project" value="TreeGrafter"/>
</dbReference>
<dbReference type="AlphaFoldDB" id="A0A1B7YS06"/>
<dbReference type="KEGG" id="chig:CH63R_00009"/>
<evidence type="ECO:0000313" key="4">
    <source>
        <dbReference type="Proteomes" id="UP000092177"/>
    </source>
</evidence>
<reference evidence="4" key="1">
    <citation type="journal article" date="2017" name="BMC Genomics">
        <title>Gapless genome assembly of Colletotrichum higginsianum reveals chromosome structure and association of transposable elements with secondary metabolite gene clusters.</title>
        <authorList>
            <person name="Dallery J.-F."/>
            <person name="Lapalu N."/>
            <person name="Zampounis A."/>
            <person name="Pigne S."/>
            <person name="Luyten I."/>
            <person name="Amselem J."/>
            <person name="Wittenberg A.H.J."/>
            <person name="Zhou S."/>
            <person name="de Queiroz M.V."/>
            <person name="Robin G.P."/>
            <person name="Auger A."/>
            <person name="Hainaut M."/>
            <person name="Henrissat B."/>
            <person name="Kim K.-T."/>
            <person name="Lee Y.-H."/>
            <person name="Lespinet O."/>
            <person name="Schwartz D.C."/>
            <person name="Thon M.R."/>
            <person name="O'Connell R.J."/>
        </authorList>
    </citation>
    <scope>NUCLEOTIDE SEQUENCE [LARGE SCALE GENOMIC DNA]</scope>
    <source>
        <strain evidence="4">IMI 349063</strain>
    </source>
</reference>
<dbReference type="PANTHER" id="PTHR37534">
    <property type="entry name" value="TRANSCRIPTIONAL ACTIVATOR PROTEIN UGA3"/>
    <property type="match status" value="1"/>
</dbReference>
<name>A0A1B7YS06_COLHI</name>
<dbReference type="Proteomes" id="UP000092177">
    <property type="component" value="Chromosome 1"/>
</dbReference>
<comment type="caution">
    <text evidence="3">The sequence shown here is derived from an EMBL/GenBank/DDBJ whole genome shotgun (WGS) entry which is preliminary data.</text>
</comment>
<gene>
    <name evidence="3" type="ORF">CH63R_00009</name>
</gene>
<dbReference type="EMBL" id="LTAN01000001">
    <property type="protein sequence ID" value="OBR14829.1"/>
    <property type="molecule type" value="Genomic_DNA"/>
</dbReference>
<accession>A0A1B7YS06</accession>
<proteinExistence type="predicted"/>
<dbReference type="Pfam" id="PF11951">
    <property type="entry name" value="Fungal_trans_2"/>
    <property type="match status" value="1"/>
</dbReference>
<evidence type="ECO:0000256" key="1">
    <source>
        <dbReference type="ARBA" id="ARBA00004123"/>
    </source>
</evidence>
<dbReference type="GO" id="GO:0005634">
    <property type="term" value="C:nucleus"/>
    <property type="evidence" value="ECO:0007669"/>
    <property type="project" value="UniProtKB-SubCell"/>
</dbReference>
<evidence type="ECO:0000256" key="2">
    <source>
        <dbReference type="ARBA" id="ARBA00023242"/>
    </source>
</evidence>
<dbReference type="OrthoDB" id="25818at2759"/>
<organism evidence="3 4">
    <name type="scientific">Colletotrichum higginsianum (strain IMI 349063)</name>
    <name type="common">Crucifer anthracnose fungus</name>
    <dbReference type="NCBI Taxonomy" id="759273"/>
    <lineage>
        <taxon>Eukaryota</taxon>
        <taxon>Fungi</taxon>
        <taxon>Dikarya</taxon>
        <taxon>Ascomycota</taxon>
        <taxon>Pezizomycotina</taxon>
        <taxon>Sordariomycetes</taxon>
        <taxon>Hypocreomycetidae</taxon>
        <taxon>Glomerellales</taxon>
        <taxon>Glomerellaceae</taxon>
        <taxon>Colletotrichum</taxon>
        <taxon>Colletotrichum destructivum species complex</taxon>
    </lineage>
</organism>
<dbReference type="GeneID" id="28859091"/>
<dbReference type="RefSeq" id="XP_018163346.1">
    <property type="nucleotide sequence ID" value="XM_018294984.1"/>
</dbReference>
<keyword evidence="2" id="KW-0539">Nucleus</keyword>
<dbReference type="PANTHER" id="PTHR37534:SF49">
    <property type="entry name" value="LYSINE BIOSYNTHESIS REGULATORY PROTEIN LYS14"/>
    <property type="match status" value="1"/>
</dbReference>